<evidence type="ECO:0000313" key="1">
    <source>
        <dbReference type="EMBL" id="MBB4888117.1"/>
    </source>
</evidence>
<protein>
    <submittedName>
        <fullName evidence="1">Uncharacterized protein</fullName>
    </submittedName>
</protein>
<reference evidence="1 2" key="1">
    <citation type="submission" date="2020-08" db="EMBL/GenBank/DDBJ databases">
        <title>Genomic Encyclopedia of Type Strains, Phase III (KMG-III): the genomes of soil and plant-associated and newly described type strains.</title>
        <authorList>
            <person name="Whitman W."/>
        </authorList>
    </citation>
    <scope>NUCLEOTIDE SEQUENCE [LARGE SCALE GENOMIC DNA]</scope>
    <source>
        <strain evidence="1 2">CECT 3265</strain>
    </source>
</reference>
<evidence type="ECO:0000313" key="2">
    <source>
        <dbReference type="Proteomes" id="UP000556436"/>
    </source>
</evidence>
<dbReference type="RefSeq" id="WP_184735464.1">
    <property type="nucleotide sequence ID" value="NZ_BMRW01000008.1"/>
</dbReference>
<dbReference type="EMBL" id="JACHJG010000008">
    <property type="protein sequence ID" value="MBB4888117.1"/>
    <property type="molecule type" value="Genomic_DNA"/>
</dbReference>
<gene>
    <name evidence="1" type="ORF">FHS38_004185</name>
</gene>
<name>A0A7W7LDA8_STRNE</name>
<accession>A0A7W7LDA8</accession>
<sequence>MSADGHVRGQRPGSGRLARHLFRYGEISYVPDSADALPDAGRAAVVDDRAADRSQRPPLLVGAEWDCSSSAETV</sequence>
<comment type="caution">
    <text evidence="1">The sequence shown here is derived from an EMBL/GenBank/DDBJ whole genome shotgun (WGS) entry which is preliminary data.</text>
</comment>
<organism evidence="1 2">
    <name type="scientific">Streptomyces netropsis</name>
    <name type="common">Streptoverticillium netropsis</name>
    <dbReference type="NCBI Taxonomy" id="55404"/>
    <lineage>
        <taxon>Bacteria</taxon>
        <taxon>Bacillati</taxon>
        <taxon>Actinomycetota</taxon>
        <taxon>Actinomycetes</taxon>
        <taxon>Kitasatosporales</taxon>
        <taxon>Streptomycetaceae</taxon>
        <taxon>Streptomyces</taxon>
    </lineage>
</organism>
<dbReference type="AlphaFoldDB" id="A0A7W7LDA8"/>
<keyword evidence="2" id="KW-1185">Reference proteome</keyword>
<proteinExistence type="predicted"/>
<dbReference type="Proteomes" id="UP000556436">
    <property type="component" value="Unassembled WGS sequence"/>
</dbReference>